<dbReference type="Proteomes" id="UP001196980">
    <property type="component" value="Unassembled WGS sequence"/>
</dbReference>
<reference evidence="1 2" key="1">
    <citation type="journal article" date="2020" name="J Geophys Res Biogeosci">
        <title>Magnetotaxis as an Adaptation to Enable Bacterial Shuttling of Microbial Sulfur and Sulfur Cycling Across Aquatic Oxic#Anoxic Interfaces.</title>
        <authorList>
            <person name="Li J."/>
            <person name="Liu P."/>
            <person name="Wang J."/>
            <person name="Roberts A.P."/>
            <person name="Pan Y."/>
        </authorList>
    </citation>
    <scope>NUCLEOTIDE SEQUENCE [LARGE SCALE GENOMIC DNA]</scope>
    <source>
        <strain evidence="1 2">MYR-1_YQ</strain>
    </source>
</reference>
<evidence type="ECO:0000313" key="1">
    <source>
        <dbReference type="EMBL" id="MBV6340481.1"/>
    </source>
</evidence>
<name>A0ABS6RV69_9BACT</name>
<protein>
    <submittedName>
        <fullName evidence="1">Uncharacterized protein</fullName>
    </submittedName>
</protein>
<keyword evidence="2" id="KW-1185">Reference proteome</keyword>
<proteinExistence type="predicted"/>
<comment type="caution">
    <text evidence="1">The sequence shown here is derived from an EMBL/GenBank/DDBJ whole genome shotgun (WGS) entry which is preliminary data.</text>
</comment>
<evidence type="ECO:0000313" key="2">
    <source>
        <dbReference type="Proteomes" id="UP001196980"/>
    </source>
</evidence>
<accession>A0ABS6RV69</accession>
<dbReference type="RefSeq" id="WP_218251102.1">
    <property type="nucleotide sequence ID" value="NZ_JABXWD010000026.1"/>
</dbReference>
<sequence>MVAPLSTVLMQHTAIVWVRRCLGGRFLVSEAVQKMAVARRSSAITGVRGLHVVDDR</sequence>
<organism evidence="1 2">
    <name type="scientific">Candidatus Magnetobacterium casense</name>
    <dbReference type="NCBI Taxonomy" id="1455061"/>
    <lineage>
        <taxon>Bacteria</taxon>
        <taxon>Pseudomonadati</taxon>
        <taxon>Nitrospirota</taxon>
        <taxon>Thermodesulfovibrionia</taxon>
        <taxon>Thermodesulfovibrionales</taxon>
        <taxon>Candidatus Magnetobacteriaceae</taxon>
        <taxon>Candidatus Magnetobacterium</taxon>
    </lineage>
</organism>
<gene>
    <name evidence="1" type="ORF">HWQ67_02670</name>
</gene>
<dbReference type="EMBL" id="JABXWD010000026">
    <property type="protein sequence ID" value="MBV6340481.1"/>
    <property type="molecule type" value="Genomic_DNA"/>
</dbReference>